<evidence type="ECO:0000256" key="4">
    <source>
        <dbReference type="ARBA" id="ARBA00022777"/>
    </source>
</evidence>
<proteinExistence type="predicted"/>
<dbReference type="InterPro" id="IPR003661">
    <property type="entry name" value="HisK_dim/P_dom"/>
</dbReference>
<keyword evidence="6" id="KW-0812">Transmembrane</keyword>
<reference evidence="9" key="1">
    <citation type="journal article" date="2019" name="Int. J. Syst. Evol. Microbiol.">
        <title>The Global Catalogue of Microorganisms (GCM) 10K type strain sequencing project: providing services to taxonomists for standard genome sequencing and annotation.</title>
        <authorList>
            <consortium name="The Broad Institute Genomics Platform"/>
            <consortium name="The Broad Institute Genome Sequencing Center for Infectious Disease"/>
            <person name="Wu L."/>
            <person name="Ma J."/>
        </authorList>
    </citation>
    <scope>NUCLEOTIDE SEQUENCE [LARGE SCALE GENOMIC DNA]</scope>
    <source>
        <strain evidence="9">CGMCC 1.12376</strain>
    </source>
</reference>
<name>A0ABW4HRL6_9BACI</name>
<gene>
    <name evidence="8" type="ORF">ACFSBH_08955</name>
</gene>
<dbReference type="SMART" id="SM00388">
    <property type="entry name" value="HisKA"/>
    <property type="match status" value="1"/>
</dbReference>
<keyword evidence="3" id="KW-0808">Transferase</keyword>
<keyword evidence="6" id="KW-1133">Transmembrane helix</keyword>
<protein>
    <recommendedName>
        <fullName evidence="2">histidine kinase</fullName>
        <ecNumber evidence="2">2.7.13.3</ecNumber>
    </recommendedName>
</protein>
<organism evidence="8 9">
    <name type="scientific">Oceanobacillus luteolus</name>
    <dbReference type="NCBI Taxonomy" id="1274358"/>
    <lineage>
        <taxon>Bacteria</taxon>
        <taxon>Bacillati</taxon>
        <taxon>Bacillota</taxon>
        <taxon>Bacilli</taxon>
        <taxon>Bacillales</taxon>
        <taxon>Bacillaceae</taxon>
        <taxon>Oceanobacillus</taxon>
    </lineage>
</organism>
<dbReference type="EC" id="2.7.13.3" evidence="2"/>
<evidence type="ECO:0000256" key="6">
    <source>
        <dbReference type="SAM" id="Phobius"/>
    </source>
</evidence>
<evidence type="ECO:0000256" key="2">
    <source>
        <dbReference type="ARBA" id="ARBA00012438"/>
    </source>
</evidence>
<dbReference type="SUPFAM" id="SSF47384">
    <property type="entry name" value="Homodimeric domain of signal transducing histidine kinase"/>
    <property type="match status" value="1"/>
</dbReference>
<feature type="domain" description="Signal transduction histidine kinase dimerisation/phosphoacceptor" evidence="7">
    <location>
        <begin position="86"/>
        <end position="152"/>
    </location>
</feature>
<keyword evidence="9" id="KW-1185">Reference proteome</keyword>
<evidence type="ECO:0000256" key="5">
    <source>
        <dbReference type="ARBA" id="ARBA00023012"/>
    </source>
</evidence>
<evidence type="ECO:0000313" key="9">
    <source>
        <dbReference type="Proteomes" id="UP001597221"/>
    </source>
</evidence>
<comment type="catalytic activity">
    <reaction evidence="1">
        <text>ATP + protein L-histidine = ADP + protein N-phospho-L-histidine.</text>
        <dbReference type="EC" id="2.7.13.3"/>
    </reaction>
</comment>
<comment type="caution">
    <text evidence="8">The sequence shown here is derived from an EMBL/GenBank/DDBJ whole genome shotgun (WGS) entry which is preliminary data.</text>
</comment>
<dbReference type="Gene3D" id="1.10.287.130">
    <property type="match status" value="1"/>
</dbReference>
<keyword evidence="6" id="KW-0472">Membrane</keyword>
<keyword evidence="5" id="KW-0902">Two-component regulatory system</keyword>
<sequence length="194" mass="22899">MNVGSWLIITILLLLLIVTFARLLLFHWDIKNMTKQLDDIIENFGTNELVRTSTHHKNVTKFTAKINQLIHLFKQDQQHTLNREKNLKQEITNISHDFRTPLTSIKGFTELLSEPSLSETQRKEFLTIIEKKIDNLTMKVDLFYELSQLDSSDKQLIMEKQSLDHIVVDTMLLFYGDFEKKQIKVEMSVLFRQF</sequence>
<dbReference type="EMBL" id="JBHUDE010000041">
    <property type="protein sequence ID" value="MFD1607782.1"/>
    <property type="molecule type" value="Genomic_DNA"/>
</dbReference>
<evidence type="ECO:0000313" key="8">
    <source>
        <dbReference type="EMBL" id="MFD1607782.1"/>
    </source>
</evidence>
<evidence type="ECO:0000256" key="3">
    <source>
        <dbReference type="ARBA" id="ARBA00022679"/>
    </source>
</evidence>
<dbReference type="GO" id="GO:0016301">
    <property type="term" value="F:kinase activity"/>
    <property type="evidence" value="ECO:0007669"/>
    <property type="project" value="UniProtKB-KW"/>
</dbReference>
<accession>A0ABW4HRL6</accession>
<keyword evidence="4 8" id="KW-0418">Kinase</keyword>
<dbReference type="InterPro" id="IPR036097">
    <property type="entry name" value="HisK_dim/P_sf"/>
</dbReference>
<feature type="transmembrane region" description="Helical" evidence="6">
    <location>
        <begin position="6"/>
        <end position="25"/>
    </location>
</feature>
<dbReference type="Proteomes" id="UP001597221">
    <property type="component" value="Unassembled WGS sequence"/>
</dbReference>
<dbReference type="CDD" id="cd00082">
    <property type="entry name" value="HisKA"/>
    <property type="match status" value="1"/>
</dbReference>
<evidence type="ECO:0000256" key="1">
    <source>
        <dbReference type="ARBA" id="ARBA00000085"/>
    </source>
</evidence>
<dbReference type="Pfam" id="PF00512">
    <property type="entry name" value="HisKA"/>
    <property type="match status" value="1"/>
</dbReference>
<dbReference type="PANTHER" id="PTHR43711:SF1">
    <property type="entry name" value="HISTIDINE KINASE 1"/>
    <property type="match status" value="1"/>
</dbReference>
<dbReference type="InterPro" id="IPR050736">
    <property type="entry name" value="Sensor_HK_Regulatory"/>
</dbReference>
<dbReference type="PANTHER" id="PTHR43711">
    <property type="entry name" value="TWO-COMPONENT HISTIDINE KINASE"/>
    <property type="match status" value="1"/>
</dbReference>
<evidence type="ECO:0000259" key="7">
    <source>
        <dbReference type="SMART" id="SM00388"/>
    </source>
</evidence>